<feature type="domain" description="Peptidase S8/S53" evidence="8">
    <location>
        <begin position="248"/>
        <end position="496"/>
    </location>
</feature>
<dbReference type="InterPro" id="IPR023828">
    <property type="entry name" value="Peptidase_S8_Ser-AS"/>
</dbReference>
<dbReference type="Pfam" id="PF23094">
    <property type="entry name" value="MBTPS1_3rd"/>
    <property type="match status" value="1"/>
</dbReference>
<keyword evidence="6" id="KW-0472">Membrane</keyword>
<evidence type="ECO:0000256" key="7">
    <source>
        <dbReference type="SAM" id="SignalP"/>
    </source>
</evidence>
<keyword evidence="13" id="KW-1185">Reference proteome</keyword>
<feature type="active site" description="Charge relay system" evidence="5">
    <location>
        <position position="288"/>
    </location>
</feature>
<dbReference type="PROSITE" id="PS51892">
    <property type="entry name" value="SUBTILASE"/>
    <property type="match status" value="1"/>
</dbReference>
<dbReference type="Gene3D" id="3.40.50.200">
    <property type="entry name" value="Peptidase S8/S53 domain"/>
    <property type="match status" value="1"/>
</dbReference>
<protein>
    <recommendedName>
        <fullName evidence="14">Peptidase S8/S53 domain-containing protein</fullName>
    </recommendedName>
</protein>
<dbReference type="InterPro" id="IPR055143">
    <property type="entry name" value="MBTP1_N"/>
</dbReference>
<evidence type="ECO:0000256" key="1">
    <source>
        <dbReference type="ARBA" id="ARBA00011073"/>
    </source>
</evidence>
<feature type="domain" description="Membrane-bound transcription factor site-1 protease-like N-terminal" evidence="9">
    <location>
        <begin position="72"/>
        <end position="149"/>
    </location>
</feature>
<evidence type="ECO:0000256" key="6">
    <source>
        <dbReference type="SAM" id="Phobius"/>
    </source>
</evidence>
<feature type="domain" description="MBTPS1 third" evidence="11">
    <location>
        <begin position="528"/>
        <end position="656"/>
    </location>
</feature>
<evidence type="ECO:0000256" key="3">
    <source>
        <dbReference type="ARBA" id="ARBA00022801"/>
    </source>
</evidence>
<dbReference type="InterPro" id="IPR015500">
    <property type="entry name" value="Peptidase_S8_subtilisin-rel"/>
</dbReference>
<keyword evidence="2 5" id="KW-0645">Protease</keyword>
<dbReference type="InterPro" id="IPR022398">
    <property type="entry name" value="Peptidase_S8_His-AS"/>
</dbReference>
<comment type="caution">
    <text evidence="12">The sequence shown here is derived from an EMBL/GenBank/DDBJ whole genome shotgun (WGS) entry which is preliminary data.</text>
</comment>
<reference evidence="12" key="1">
    <citation type="submission" date="2020-12" db="EMBL/GenBank/DDBJ databases">
        <authorList>
            <person name="Iha C."/>
        </authorList>
    </citation>
    <scope>NUCLEOTIDE SEQUENCE</scope>
</reference>
<accession>A0A8S1ISP9</accession>
<evidence type="ECO:0000259" key="10">
    <source>
        <dbReference type="Pfam" id="PF23090"/>
    </source>
</evidence>
<dbReference type="InterPro" id="IPR050131">
    <property type="entry name" value="Peptidase_S8_subtilisin-like"/>
</dbReference>
<evidence type="ECO:0000259" key="11">
    <source>
        <dbReference type="Pfam" id="PF23094"/>
    </source>
</evidence>
<dbReference type="AlphaFoldDB" id="A0A8S1ISP9"/>
<dbReference type="Pfam" id="PF23001">
    <property type="entry name" value="MBTP1_N"/>
    <property type="match status" value="1"/>
</dbReference>
<dbReference type="Proteomes" id="UP000708148">
    <property type="component" value="Unassembled WGS sequence"/>
</dbReference>
<proteinExistence type="inferred from homology"/>
<dbReference type="GO" id="GO:0006508">
    <property type="term" value="P:proteolysis"/>
    <property type="evidence" value="ECO:0007669"/>
    <property type="project" value="UniProtKB-KW"/>
</dbReference>
<dbReference type="EMBL" id="CAJHUC010000583">
    <property type="protein sequence ID" value="CAD7696955.1"/>
    <property type="molecule type" value="Genomic_DNA"/>
</dbReference>
<feature type="chain" id="PRO_5035927161" description="Peptidase S8/S53 domain-containing protein" evidence="7">
    <location>
        <begin position="21"/>
        <end position="1065"/>
    </location>
</feature>
<dbReference type="PANTHER" id="PTHR43806">
    <property type="entry name" value="PEPTIDASE S8"/>
    <property type="match status" value="1"/>
</dbReference>
<evidence type="ECO:0000256" key="5">
    <source>
        <dbReference type="PROSITE-ProRule" id="PRU01240"/>
    </source>
</evidence>
<feature type="transmembrane region" description="Helical" evidence="6">
    <location>
        <begin position="1020"/>
        <end position="1040"/>
    </location>
</feature>
<comment type="similarity">
    <text evidence="1 5">Belongs to the peptidase S8 family.</text>
</comment>
<dbReference type="InterPro" id="IPR036852">
    <property type="entry name" value="Peptidase_S8/S53_dom_sf"/>
</dbReference>
<feature type="active site" description="Charge relay system" evidence="5">
    <location>
        <position position="257"/>
    </location>
</feature>
<dbReference type="InterPro" id="IPR057060">
    <property type="entry name" value="MBTPS1_3rd"/>
</dbReference>
<keyword evidence="6" id="KW-1133">Transmembrane helix</keyword>
<dbReference type="SUPFAM" id="SSF52743">
    <property type="entry name" value="Subtilisin-like"/>
    <property type="match status" value="1"/>
</dbReference>
<dbReference type="Pfam" id="PF23090">
    <property type="entry name" value="MBTPS1_4th"/>
    <property type="match status" value="1"/>
</dbReference>
<feature type="domain" description="MBTPS1 fourth" evidence="10">
    <location>
        <begin position="657"/>
        <end position="904"/>
    </location>
</feature>
<dbReference type="GO" id="GO:0004252">
    <property type="term" value="F:serine-type endopeptidase activity"/>
    <property type="evidence" value="ECO:0007669"/>
    <property type="project" value="UniProtKB-UniRule"/>
</dbReference>
<keyword evidence="3 5" id="KW-0378">Hydrolase</keyword>
<evidence type="ECO:0000259" key="9">
    <source>
        <dbReference type="Pfam" id="PF23001"/>
    </source>
</evidence>
<gene>
    <name evidence="12" type="ORF">OSTQU699_LOCUS2316</name>
</gene>
<evidence type="ECO:0008006" key="14">
    <source>
        <dbReference type="Google" id="ProtNLM"/>
    </source>
</evidence>
<dbReference type="PROSITE" id="PS00138">
    <property type="entry name" value="SUBTILASE_SER"/>
    <property type="match status" value="1"/>
</dbReference>
<evidence type="ECO:0000313" key="13">
    <source>
        <dbReference type="Proteomes" id="UP000708148"/>
    </source>
</evidence>
<dbReference type="Pfam" id="PF00082">
    <property type="entry name" value="Peptidase_S8"/>
    <property type="match status" value="1"/>
</dbReference>
<organism evidence="12 13">
    <name type="scientific">Ostreobium quekettii</name>
    <dbReference type="NCBI Taxonomy" id="121088"/>
    <lineage>
        <taxon>Eukaryota</taxon>
        <taxon>Viridiplantae</taxon>
        <taxon>Chlorophyta</taxon>
        <taxon>core chlorophytes</taxon>
        <taxon>Ulvophyceae</taxon>
        <taxon>TCBD clade</taxon>
        <taxon>Bryopsidales</taxon>
        <taxon>Ostreobineae</taxon>
        <taxon>Ostreobiaceae</taxon>
        <taxon>Ostreobium</taxon>
    </lineage>
</organism>
<dbReference type="InterPro" id="IPR057032">
    <property type="entry name" value="MBTPS1_4th"/>
</dbReference>
<evidence type="ECO:0000256" key="2">
    <source>
        <dbReference type="ARBA" id="ARBA00022670"/>
    </source>
</evidence>
<dbReference type="InterPro" id="IPR000209">
    <property type="entry name" value="Peptidase_S8/S53_dom"/>
</dbReference>
<feature type="signal peptide" evidence="7">
    <location>
        <begin position="1"/>
        <end position="20"/>
    </location>
</feature>
<feature type="active site" description="Charge relay system" evidence="5">
    <location>
        <position position="454"/>
    </location>
</feature>
<dbReference type="PANTHER" id="PTHR43806:SF7">
    <property type="entry name" value="MEMBRANE-BOUND TRANSCRIPTION FACTOR SITE-1 PROTEASE"/>
    <property type="match status" value="1"/>
</dbReference>
<name>A0A8S1ISP9_9CHLO</name>
<evidence type="ECO:0000259" key="8">
    <source>
        <dbReference type="Pfam" id="PF00082"/>
    </source>
</evidence>
<keyword evidence="6" id="KW-0812">Transmembrane</keyword>
<dbReference type="PRINTS" id="PR00723">
    <property type="entry name" value="SUBTILISIN"/>
</dbReference>
<evidence type="ECO:0000256" key="4">
    <source>
        <dbReference type="ARBA" id="ARBA00022825"/>
    </source>
</evidence>
<sequence>MLPRWLAVLNILSAVALGLARPEGTCSVPSPSYRRTQGRCLPAELCGARGRRPVRAARAGARDRVSASWSPVEAQYIVRFHEYRRAEAQHRLLAQGLGPEGEAWGWIRRNNKAAEYPTDFGLIRVAPGGYEALKARLQELSFVKDVHPDFQITRALAWESYPDEEDAGWAGGYGAFHGECDGDTVRKFPGRLRTRPTIGLDKDVETYSDSQSSSFFSESHRKLLLMDKSHSLTGLFEANKIYSLGYTGQNVKVGVFDTGVRGDHPHIRNIKERTNWTHEPTLDDGLGHGSFVAGVIASSDDGCPGLAPDVDLHTFRVFTNDQVSYTSWFLDAFNYAMATEMEVVNLSIGGPDYLDRPFVDKVWEVTANGIIMTSAIGNDGPLYGTLNNPADQNDVIGVGGISFKDKIAHFSSRGMSSWELPLGYGRIKPDIMAYAQDVRGSRITTGCRSLSGTSVASPVACGAVCLLASTIPKERRWDLLNPASMKQALVHGAERLPGLNIYEQGAGRATLAKSMAFLQDYTPQASLIPGVLNLTDCPYMWPFCTQPLYAHAMPVMINATILNGMGVIGHLEGPPRFEPADVGGHFVNMQFEYSTTLWPWSGYLAIYIRVNADGQDYNGQASGTIVFDVSSPYPGAGDQRQSSTVRVPFIANVIPTPSRELRVLWDQFHSVKYPPQYLPRDNLDIKNDILDWHGDHPHTNFHQMFNYLVEHGYYLEILGSPFTCFDALQYGALLMVDLEDEYYPDEILKLNSDVREKGLGVVVFAEWYNVDNLEKMRFYDDNTRTYWTPATGGANVPALNDLLEDFGVAFGDLILSGNFELAKQTVRYASGANLVKFPEGGFLHSFKLGGKATGSYSSQLHPVLGLTSVGEGHVVAYGDSGCLDGSYQVSDCYAMLKGFLEYSTGRVDLTESSEYLSALLDPNLRLETALGSDDAELPKRFEGVNFTEASFVLRHPLTCYSNSPGSPDLVTSGAPPRSIESKELLPSIPTNPDVLSNSSTQAPNDMAYTVQVTGLGSSQILGSVTTWCYVVGIVVVVGLYQFTRQRKGPIIGQGETSKGTGEHEL</sequence>
<dbReference type="GO" id="GO:0005794">
    <property type="term" value="C:Golgi apparatus"/>
    <property type="evidence" value="ECO:0007669"/>
    <property type="project" value="TreeGrafter"/>
</dbReference>
<keyword evidence="4 5" id="KW-0720">Serine protease</keyword>
<dbReference type="OrthoDB" id="1740355at2759"/>
<keyword evidence="7" id="KW-0732">Signal</keyword>
<dbReference type="PROSITE" id="PS00137">
    <property type="entry name" value="SUBTILASE_HIS"/>
    <property type="match status" value="1"/>
</dbReference>
<evidence type="ECO:0000313" key="12">
    <source>
        <dbReference type="EMBL" id="CAD7696955.1"/>
    </source>
</evidence>